<name>A0ABD0Y3R0_9HEMI</name>
<evidence type="ECO:0000256" key="5">
    <source>
        <dbReference type="ARBA" id="ARBA00023015"/>
    </source>
</evidence>
<dbReference type="InterPro" id="IPR052035">
    <property type="entry name" value="ZnF_BED_domain_contain"/>
</dbReference>
<evidence type="ECO:0000256" key="4">
    <source>
        <dbReference type="ARBA" id="ARBA00022833"/>
    </source>
</evidence>
<dbReference type="Proteomes" id="UP001558652">
    <property type="component" value="Unassembled WGS sequence"/>
</dbReference>
<organism evidence="11 12">
    <name type="scientific">Ranatra chinensis</name>
    <dbReference type="NCBI Taxonomy" id="642074"/>
    <lineage>
        <taxon>Eukaryota</taxon>
        <taxon>Metazoa</taxon>
        <taxon>Ecdysozoa</taxon>
        <taxon>Arthropoda</taxon>
        <taxon>Hexapoda</taxon>
        <taxon>Insecta</taxon>
        <taxon>Pterygota</taxon>
        <taxon>Neoptera</taxon>
        <taxon>Paraneoptera</taxon>
        <taxon>Hemiptera</taxon>
        <taxon>Heteroptera</taxon>
        <taxon>Panheteroptera</taxon>
        <taxon>Nepomorpha</taxon>
        <taxon>Nepidae</taxon>
        <taxon>Ranatrinae</taxon>
        <taxon>Ranatra</taxon>
    </lineage>
</organism>
<keyword evidence="7" id="KW-0804">Transcription</keyword>
<dbReference type="SUPFAM" id="SSF53098">
    <property type="entry name" value="Ribonuclease H-like"/>
    <property type="match status" value="1"/>
</dbReference>
<dbReference type="GO" id="GO:0005634">
    <property type="term" value="C:nucleus"/>
    <property type="evidence" value="ECO:0007669"/>
    <property type="project" value="UniProtKB-SubCell"/>
</dbReference>
<evidence type="ECO:0000256" key="3">
    <source>
        <dbReference type="ARBA" id="ARBA00022771"/>
    </source>
</evidence>
<keyword evidence="3" id="KW-0863">Zinc-finger</keyword>
<dbReference type="PANTHER" id="PTHR46481">
    <property type="entry name" value="ZINC FINGER BED DOMAIN-CONTAINING PROTEIN 4"/>
    <property type="match status" value="1"/>
</dbReference>
<keyword evidence="5" id="KW-0805">Transcription regulation</keyword>
<feature type="domain" description="BED-type" evidence="9">
    <location>
        <begin position="19"/>
        <end position="52"/>
    </location>
</feature>
<evidence type="ECO:0000256" key="1">
    <source>
        <dbReference type="ARBA" id="ARBA00004123"/>
    </source>
</evidence>
<dbReference type="GO" id="GO:0009791">
    <property type="term" value="P:post-embryonic development"/>
    <property type="evidence" value="ECO:0007669"/>
    <property type="project" value="UniProtKB-ARBA"/>
</dbReference>
<evidence type="ECO:0000256" key="7">
    <source>
        <dbReference type="ARBA" id="ARBA00023163"/>
    </source>
</evidence>
<comment type="subcellular location">
    <subcellularLocation>
        <location evidence="1">Nucleus</location>
    </subcellularLocation>
</comment>
<keyword evidence="4" id="KW-0862">Zinc</keyword>
<evidence type="ECO:0000259" key="10">
    <source>
        <dbReference type="Pfam" id="PF05699"/>
    </source>
</evidence>
<dbReference type="SUPFAM" id="SSF57667">
    <property type="entry name" value="beta-beta-alpha zinc fingers"/>
    <property type="match status" value="1"/>
</dbReference>
<evidence type="ECO:0000256" key="8">
    <source>
        <dbReference type="ARBA" id="ARBA00023242"/>
    </source>
</evidence>
<protein>
    <recommendedName>
        <fullName evidence="13">BED-type domain-containing protein</fullName>
    </recommendedName>
</protein>
<sequence length="647" mass="73832">MRSIYWKCYGFPASEDNVILTRAKIVCLLCKTQIAYNRNTSNLRMHLQNKHKQELETLELVHPLPNCKSGVTDKRSVKKPRKGQKQDQTMMQVYPVENQNEEHLTSNSSMPFIADMDELNPLRVIVKEATSNQMYTLVDGKLIADAIAEFLIMDMQLPDIVEGRGFQRLIATLKSPCEIPSKIRLAEEIIPRMFSSVKEHLLPEIDSLALDISLSVEDWVSSSGDVYSTVSIHYISDNENELQSKVLSTIYCSEVDALHWGSQFDAMILEWNIKLSKVKAIIVASDREDVYDSLIARSFIVIPCLSHTLQIACMKACLEKPDVVDILNKCRAILALVSRSPNANEALKYQDNVLQLEENSFVMDQSSMWVTTFTMLEQLLARRHVLPGVIEALCASVCPISSLELTESQWSIVEDVINVLSPFKVTMVTLNEEKCPLVSILKPIMWQLLHVHLEKHDTDSEYMLMFKSELTQILSEKYKDPKVNEILEIATVLDPRFKKLPFMSDDGRPVLIEKLKQMLYTQVSARQVDEECKESTNKKPRLSGMEYLLGDLCVPKSEMPSNQRADLELVQYECESPANLEKLPIEWWKETGGKCGQLSKLAFQYLCIPVCINSYLNANLYQKPTIQSLSPQLVHKMKFLHRNYSPL</sequence>
<dbReference type="InterPro" id="IPR008906">
    <property type="entry name" value="HATC_C_dom"/>
</dbReference>
<evidence type="ECO:0008006" key="13">
    <source>
        <dbReference type="Google" id="ProtNLM"/>
    </source>
</evidence>
<evidence type="ECO:0000313" key="12">
    <source>
        <dbReference type="Proteomes" id="UP001558652"/>
    </source>
</evidence>
<feature type="domain" description="HAT C-terminal dimerisation" evidence="10">
    <location>
        <begin position="583"/>
        <end position="612"/>
    </location>
</feature>
<evidence type="ECO:0000313" key="11">
    <source>
        <dbReference type="EMBL" id="KAL1122066.1"/>
    </source>
</evidence>
<dbReference type="GO" id="GO:0008270">
    <property type="term" value="F:zinc ion binding"/>
    <property type="evidence" value="ECO:0007669"/>
    <property type="project" value="UniProtKB-KW"/>
</dbReference>
<dbReference type="SMART" id="SM00614">
    <property type="entry name" value="ZnF_BED"/>
    <property type="match status" value="1"/>
</dbReference>
<dbReference type="InterPro" id="IPR036236">
    <property type="entry name" value="Znf_C2H2_sf"/>
</dbReference>
<reference evidence="11 12" key="1">
    <citation type="submission" date="2024-07" db="EMBL/GenBank/DDBJ databases">
        <title>Chromosome-level genome assembly of the water stick insect Ranatra chinensis (Heteroptera: Nepidae).</title>
        <authorList>
            <person name="Liu X."/>
        </authorList>
    </citation>
    <scope>NUCLEOTIDE SEQUENCE [LARGE SCALE GENOMIC DNA]</scope>
    <source>
        <strain evidence="11">Cailab_2021Rc</strain>
        <tissue evidence="11">Muscle</tissue>
    </source>
</reference>
<dbReference type="GO" id="GO:0003677">
    <property type="term" value="F:DNA binding"/>
    <property type="evidence" value="ECO:0007669"/>
    <property type="project" value="UniProtKB-KW"/>
</dbReference>
<dbReference type="Pfam" id="PF05699">
    <property type="entry name" value="Dimer_Tnp_hAT"/>
    <property type="match status" value="1"/>
</dbReference>
<accession>A0ABD0Y3R0</accession>
<dbReference type="AlphaFoldDB" id="A0ABD0Y3R0"/>
<dbReference type="Pfam" id="PF02892">
    <property type="entry name" value="zf-BED"/>
    <property type="match status" value="1"/>
</dbReference>
<gene>
    <name evidence="11" type="ORF">AAG570_003472</name>
</gene>
<keyword evidence="12" id="KW-1185">Reference proteome</keyword>
<evidence type="ECO:0000259" key="9">
    <source>
        <dbReference type="Pfam" id="PF02892"/>
    </source>
</evidence>
<comment type="caution">
    <text evidence="11">The sequence shown here is derived from an EMBL/GenBank/DDBJ whole genome shotgun (WGS) entry which is preliminary data.</text>
</comment>
<keyword evidence="8" id="KW-0539">Nucleus</keyword>
<dbReference type="InterPro" id="IPR003656">
    <property type="entry name" value="Znf_BED"/>
</dbReference>
<dbReference type="EMBL" id="JBFDAA010000014">
    <property type="protein sequence ID" value="KAL1122066.1"/>
    <property type="molecule type" value="Genomic_DNA"/>
</dbReference>
<keyword evidence="2" id="KW-0479">Metal-binding</keyword>
<dbReference type="PANTHER" id="PTHR46481:SF10">
    <property type="entry name" value="ZINC FINGER BED DOMAIN-CONTAINING PROTEIN 39"/>
    <property type="match status" value="1"/>
</dbReference>
<keyword evidence="6" id="KW-0238">DNA-binding</keyword>
<dbReference type="InterPro" id="IPR012337">
    <property type="entry name" value="RNaseH-like_sf"/>
</dbReference>
<evidence type="ECO:0000256" key="6">
    <source>
        <dbReference type="ARBA" id="ARBA00023125"/>
    </source>
</evidence>
<evidence type="ECO:0000256" key="2">
    <source>
        <dbReference type="ARBA" id="ARBA00022723"/>
    </source>
</evidence>
<proteinExistence type="predicted"/>